<dbReference type="Proteomes" id="UP001296104">
    <property type="component" value="Unassembled WGS sequence"/>
</dbReference>
<name>A0AAI9EE42_9PEZI</name>
<evidence type="ECO:0000313" key="2">
    <source>
        <dbReference type="Proteomes" id="UP001296104"/>
    </source>
</evidence>
<dbReference type="EMBL" id="CAVMBE010000128">
    <property type="protein sequence ID" value="CAK4034656.1"/>
    <property type="molecule type" value="Genomic_DNA"/>
</dbReference>
<organism evidence="1 2">
    <name type="scientific">Lecanosticta acicola</name>
    <dbReference type="NCBI Taxonomy" id="111012"/>
    <lineage>
        <taxon>Eukaryota</taxon>
        <taxon>Fungi</taxon>
        <taxon>Dikarya</taxon>
        <taxon>Ascomycota</taxon>
        <taxon>Pezizomycotina</taxon>
        <taxon>Dothideomycetes</taxon>
        <taxon>Dothideomycetidae</taxon>
        <taxon>Mycosphaerellales</taxon>
        <taxon>Mycosphaerellaceae</taxon>
        <taxon>Lecanosticta</taxon>
    </lineage>
</organism>
<accession>A0AAI9EE42</accession>
<proteinExistence type="predicted"/>
<dbReference type="AlphaFoldDB" id="A0AAI9EE42"/>
<keyword evidence="2" id="KW-1185">Reference proteome</keyword>
<gene>
    <name evidence="1" type="ORF">LECACI_7A009814</name>
</gene>
<protein>
    <submittedName>
        <fullName evidence="1">Uncharacterized protein</fullName>
    </submittedName>
</protein>
<sequence>MRFTPSSVLIATTYFSFYAKALPVPNPVVSYQVVDVGGPTTTEAPSTLVQSVTKSSSPQTITLSSPATTVTEAPVTLLMLSTPDTLQLLMLSTPDTLQLLKLSTPDTLQLSKLLQLWYHLARSSHRHPDGHPTGGSIITSASSATSLHIQQQSIAELLEACVPNDHLTMELDNG</sequence>
<evidence type="ECO:0000313" key="1">
    <source>
        <dbReference type="EMBL" id="CAK4034656.1"/>
    </source>
</evidence>
<reference evidence="1" key="1">
    <citation type="submission" date="2023-11" db="EMBL/GenBank/DDBJ databases">
        <authorList>
            <person name="Alioto T."/>
            <person name="Alioto T."/>
            <person name="Gomez Garrido J."/>
        </authorList>
    </citation>
    <scope>NUCLEOTIDE SEQUENCE</scope>
</reference>
<comment type="caution">
    <text evidence="1">The sequence shown here is derived from an EMBL/GenBank/DDBJ whole genome shotgun (WGS) entry which is preliminary data.</text>
</comment>